<accession>A0A3R7XST3</accession>
<comment type="caution">
    <text evidence="1">The sequence shown here is derived from an EMBL/GenBank/DDBJ whole genome shotgun (WGS) entry which is preliminary data.</text>
</comment>
<dbReference type="AlphaFoldDB" id="A0A3R7XST3"/>
<evidence type="ECO:0000313" key="1">
    <source>
        <dbReference type="EMBL" id="RQM12663.1"/>
    </source>
</evidence>
<name>A0A3R7XST3_9STRA</name>
<dbReference type="EMBL" id="QKXF01000317">
    <property type="protein sequence ID" value="RQM12663.1"/>
    <property type="molecule type" value="Genomic_DNA"/>
</dbReference>
<evidence type="ECO:0008006" key="3">
    <source>
        <dbReference type="Google" id="ProtNLM"/>
    </source>
</evidence>
<sequence length="197" mass="21970">MMVTIGWPPISHLDNCGEHNASQELDRALDKTNTAIYVFPPCATDLVQPADSYKLELIYSNEWSNHVRADKGWSGKLKNPGENIFSLMTADFAFVLYTRCGTTPAGQRMKSYDPLWSIFRRSGFLASKAAYTRASGDYRQVRESLRGRVGSSTWCSGRWHVRNYCSKTPFNSAHLFGVELNSSKGGTAARPDSASRT</sequence>
<proteinExistence type="predicted"/>
<evidence type="ECO:0000313" key="2">
    <source>
        <dbReference type="Proteomes" id="UP000286097"/>
    </source>
</evidence>
<dbReference type="VEuPathDB" id="FungiDB:DD237_007715"/>
<reference evidence="1 2" key="1">
    <citation type="submission" date="2018-06" db="EMBL/GenBank/DDBJ databases">
        <title>Comparative genomics of downy mildews reveals potential adaptations to biotrophy.</title>
        <authorList>
            <person name="Fletcher K."/>
            <person name="Klosterman S.J."/>
            <person name="Derevnina L."/>
            <person name="Martin F."/>
            <person name="Koike S."/>
            <person name="Reyes Chin-Wo S."/>
            <person name="Mou B."/>
            <person name="Michelmore R."/>
        </authorList>
    </citation>
    <scope>NUCLEOTIDE SEQUENCE [LARGE SCALE GENOMIC DNA]</scope>
    <source>
        <strain evidence="1 2">R13</strain>
    </source>
</reference>
<dbReference type="Proteomes" id="UP000286097">
    <property type="component" value="Unassembled WGS sequence"/>
</dbReference>
<protein>
    <recommendedName>
        <fullName evidence="3">DDE-1 domain-containing protein</fullName>
    </recommendedName>
</protein>
<organism evidence="1 2">
    <name type="scientific">Peronospora effusa</name>
    <dbReference type="NCBI Taxonomy" id="542832"/>
    <lineage>
        <taxon>Eukaryota</taxon>
        <taxon>Sar</taxon>
        <taxon>Stramenopiles</taxon>
        <taxon>Oomycota</taxon>
        <taxon>Peronosporomycetes</taxon>
        <taxon>Peronosporales</taxon>
        <taxon>Peronosporaceae</taxon>
        <taxon>Peronospora</taxon>
    </lineage>
</organism>
<gene>
    <name evidence="1" type="ORF">DD237_007715</name>
</gene>